<dbReference type="PANTHER" id="PTHR35458:SF8">
    <property type="entry name" value="SLR0650 PROTEIN"/>
    <property type="match status" value="1"/>
</dbReference>
<comment type="caution">
    <text evidence="2">The sequence shown here is derived from an EMBL/GenBank/DDBJ whole genome shotgun (WGS) entry which is preliminary data.</text>
</comment>
<dbReference type="Gene3D" id="3.40.50.1010">
    <property type="entry name" value="5'-nuclease"/>
    <property type="match status" value="1"/>
</dbReference>
<dbReference type="Pfam" id="PF01936">
    <property type="entry name" value="NYN"/>
    <property type="match status" value="1"/>
</dbReference>
<organism evidence="2 3">
    <name type="scientific">Duganella margarita</name>
    <dbReference type="NCBI Taxonomy" id="2692170"/>
    <lineage>
        <taxon>Bacteria</taxon>
        <taxon>Pseudomonadati</taxon>
        <taxon>Pseudomonadota</taxon>
        <taxon>Betaproteobacteria</taxon>
        <taxon>Burkholderiales</taxon>
        <taxon>Oxalobacteraceae</taxon>
        <taxon>Telluria group</taxon>
        <taxon>Duganella</taxon>
    </lineage>
</organism>
<dbReference type="InterPro" id="IPR021139">
    <property type="entry name" value="NYN"/>
</dbReference>
<dbReference type="Proteomes" id="UP000466332">
    <property type="component" value="Unassembled WGS sequence"/>
</dbReference>
<dbReference type="RefSeq" id="WP_161047642.1">
    <property type="nucleotide sequence ID" value="NZ_WWCS01000024.1"/>
</dbReference>
<dbReference type="PANTHER" id="PTHR35458">
    <property type="entry name" value="SLR0755 PROTEIN"/>
    <property type="match status" value="1"/>
</dbReference>
<evidence type="ECO:0000259" key="1">
    <source>
        <dbReference type="Pfam" id="PF01936"/>
    </source>
</evidence>
<reference evidence="2 3" key="1">
    <citation type="submission" date="2019-12" db="EMBL/GenBank/DDBJ databases">
        <title>Novel species isolated from a subtropical stream in China.</title>
        <authorList>
            <person name="Lu H."/>
        </authorList>
    </citation>
    <scope>NUCLEOTIDE SEQUENCE [LARGE SCALE GENOMIC DNA]</scope>
    <source>
        <strain evidence="2 3">FT109W</strain>
    </source>
</reference>
<evidence type="ECO:0000313" key="3">
    <source>
        <dbReference type="Proteomes" id="UP000466332"/>
    </source>
</evidence>
<evidence type="ECO:0000313" key="2">
    <source>
        <dbReference type="EMBL" id="MYN42758.1"/>
    </source>
</evidence>
<dbReference type="InterPro" id="IPR047140">
    <property type="entry name" value="LabA"/>
</dbReference>
<name>A0ABW9WP75_9BURK</name>
<feature type="domain" description="NYN" evidence="1">
    <location>
        <begin position="99"/>
        <end position="167"/>
    </location>
</feature>
<proteinExistence type="predicted"/>
<accession>A0ABW9WP75</accession>
<sequence>MAFVDGENLLNRFEAMVGEGLKHRDHTPQGGMAEPIKYDPKKFVWSPYTIANLYGGDILERVTYYTTMTGDVDALEDLNTAIGSCQTREIPYASIGQHQLRVLPKVFKKEARRTKTKSVDISICVDVMEYVKNDALDAVYLVSGDVDYRPLIEAVMRAGKRAYVASLSSGRGLGYSNVPDRYVNLDSLYFFGMPNALIR</sequence>
<protein>
    <submittedName>
        <fullName evidence="2">NYN domain-containing protein</fullName>
    </submittedName>
</protein>
<keyword evidence="3" id="KW-1185">Reference proteome</keyword>
<gene>
    <name evidence="2" type="ORF">GTP55_25780</name>
</gene>
<dbReference type="EMBL" id="WWCS01000024">
    <property type="protein sequence ID" value="MYN42758.1"/>
    <property type="molecule type" value="Genomic_DNA"/>
</dbReference>